<name>A0A9D0ZQA2_9FIRM</name>
<dbReference type="AlphaFoldDB" id="A0A9D0ZQA2"/>
<dbReference type="GO" id="GO:0003676">
    <property type="term" value="F:nucleic acid binding"/>
    <property type="evidence" value="ECO:0007669"/>
    <property type="project" value="InterPro"/>
</dbReference>
<feature type="domain" description="DDH" evidence="1">
    <location>
        <begin position="17"/>
        <end position="151"/>
    </location>
</feature>
<evidence type="ECO:0000259" key="1">
    <source>
        <dbReference type="Pfam" id="PF01368"/>
    </source>
</evidence>
<reference evidence="3" key="2">
    <citation type="journal article" date="2021" name="PeerJ">
        <title>Extensive microbial diversity within the chicken gut microbiome revealed by metagenomics and culture.</title>
        <authorList>
            <person name="Gilroy R."/>
            <person name="Ravi A."/>
            <person name="Getino M."/>
            <person name="Pursley I."/>
            <person name="Horton D.L."/>
            <person name="Alikhan N.F."/>
            <person name="Baker D."/>
            <person name="Gharbi K."/>
            <person name="Hall N."/>
            <person name="Watson M."/>
            <person name="Adriaenssens E.M."/>
            <person name="Foster-Nyarko E."/>
            <person name="Jarju S."/>
            <person name="Secka A."/>
            <person name="Antonio M."/>
            <person name="Oren A."/>
            <person name="Chaudhuri R.R."/>
            <person name="La Ragione R."/>
            <person name="Hildebrand F."/>
            <person name="Pallen M.J."/>
        </authorList>
    </citation>
    <scope>NUCLEOTIDE SEQUENCE</scope>
    <source>
        <strain evidence="3">CHK147-3167</strain>
    </source>
</reference>
<gene>
    <name evidence="3" type="ORF">IAB27_02690</name>
</gene>
<dbReference type="InterPro" id="IPR051319">
    <property type="entry name" value="Oligoribo/pAp-PDE_c-di-AMP_PDE"/>
</dbReference>
<proteinExistence type="predicted"/>
<dbReference type="Gene3D" id="3.90.1640.10">
    <property type="entry name" value="inorganic pyrophosphatase (n-terminal core)"/>
    <property type="match status" value="1"/>
</dbReference>
<reference evidence="3" key="1">
    <citation type="submission" date="2020-10" db="EMBL/GenBank/DDBJ databases">
        <authorList>
            <person name="Gilroy R."/>
        </authorList>
    </citation>
    <scope>NUCLEOTIDE SEQUENCE</scope>
    <source>
        <strain evidence="3">CHK147-3167</strain>
    </source>
</reference>
<dbReference type="PANTHER" id="PTHR47618">
    <property type="entry name" value="BIFUNCTIONAL OLIGORIBONUCLEASE AND PAP PHOSPHATASE NRNA"/>
    <property type="match status" value="1"/>
</dbReference>
<dbReference type="Pfam" id="PF01368">
    <property type="entry name" value="DHH"/>
    <property type="match status" value="1"/>
</dbReference>
<dbReference type="InterPro" id="IPR038763">
    <property type="entry name" value="DHH_sf"/>
</dbReference>
<evidence type="ECO:0000259" key="2">
    <source>
        <dbReference type="Pfam" id="PF02272"/>
    </source>
</evidence>
<dbReference type="InterPro" id="IPR001667">
    <property type="entry name" value="DDH_dom"/>
</dbReference>
<protein>
    <submittedName>
        <fullName evidence="3">Bifunctional oligoribonuclease/PAP phosphatase NrnA</fullName>
    </submittedName>
</protein>
<dbReference type="EMBL" id="DVFV01000050">
    <property type="protein sequence ID" value="HIQ90521.1"/>
    <property type="molecule type" value="Genomic_DNA"/>
</dbReference>
<dbReference type="Proteomes" id="UP000886786">
    <property type="component" value="Unassembled WGS sequence"/>
</dbReference>
<feature type="domain" description="DHHA1" evidence="2">
    <location>
        <begin position="219"/>
        <end position="311"/>
    </location>
</feature>
<evidence type="ECO:0000313" key="3">
    <source>
        <dbReference type="EMBL" id="HIQ90521.1"/>
    </source>
</evidence>
<sequence length="316" mass="36201">MNIYKKIYKEIKKAKTVVLAHHIGPDPDALGSSLALKEIILNKFPNKEVYAVGHPTSRFSFLGKLDKLPELKGKTLLIVTDTPDLHRIDSANPQKFFKSIKIDHHPFIEKTCDLEWIDPEASSACQMIIELVSKTRLEITPKAAVCLFAGIVTDTNRFMFEYTTPKTFKLVSKMLEETNIDINKIYNELYLRPYKEIKFENFLSSNFTITENGVAYIKVTDDDLKKYDVDVATPGNMINNFNFIKEILVWATCTEDKNNKIFRISVRSRGPVINHILERHHGGGHKFASGVRLQNSEEFDEIVKDLDAITKQYNEN</sequence>
<dbReference type="PANTHER" id="PTHR47618:SF1">
    <property type="entry name" value="BIFUNCTIONAL OLIGORIBONUCLEASE AND PAP PHOSPHATASE NRNA"/>
    <property type="match status" value="1"/>
</dbReference>
<accession>A0A9D0ZQA2</accession>
<evidence type="ECO:0000313" key="4">
    <source>
        <dbReference type="Proteomes" id="UP000886786"/>
    </source>
</evidence>
<comment type="caution">
    <text evidence="3">The sequence shown here is derived from an EMBL/GenBank/DDBJ whole genome shotgun (WGS) entry which is preliminary data.</text>
</comment>
<dbReference type="Pfam" id="PF02272">
    <property type="entry name" value="DHHA1"/>
    <property type="match status" value="1"/>
</dbReference>
<dbReference type="InterPro" id="IPR003156">
    <property type="entry name" value="DHHA1_dom"/>
</dbReference>
<dbReference type="Gene3D" id="3.10.310.30">
    <property type="match status" value="1"/>
</dbReference>
<dbReference type="SUPFAM" id="SSF64182">
    <property type="entry name" value="DHH phosphoesterases"/>
    <property type="match status" value="1"/>
</dbReference>
<organism evidence="3 4">
    <name type="scientific">Candidatus Coprosoma intestinipullorum</name>
    <dbReference type="NCBI Taxonomy" id="2840752"/>
    <lineage>
        <taxon>Bacteria</taxon>
        <taxon>Bacillati</taxon>
        <taxon>Bacillota</taxon>
        <taxon>Bacillota incertae sedis</taxon>
        <taxon>Candidatus Coprosoma</taxon>
    </lineage>
</organism>